<dbReference type="PANTHER" id="PTHR43689">
    <property type="entry name" value="HYDROLASE"/>
    <property type="match status" value="1"/>
</dbReference>
<organism evidence="2">
    <name type="scientific">freshwater metagenome</name>
    <dbReference type="NCBI Taxonomy" id="449393"/>
    <lineage>
        <taxon>unclassified sequences</taxon>
        <taxon>metagenomes</taxon>
        <taxon>ecological metagenomes</taxon>
    </lineage>
</organism>
<proteinExistence type="predicted"/>
<evidence type="ECO:0000259" key="1">
    <source>
        <dbReference type="Pfam" id="PF12697"/>
    </source>
</evidence>
<dbReference type="EMBL" id="CAEZUX010000006">
    <property type="protein sequence ID" value="CAB4606584.1"/>
    <property type="molecule type" value="Genomic_DNA"/>
</dbReference>
<evidence type="ECO:0000313" key="2">
    <source>
        <dbReference type="EMBL" id="CAB4606584.1"/>
    </source>
</evidence>
<protein>
    <submittedName>
        <fullName evidence="2">Unannotated protein</fullName>
    </submittedName>
</protein>
<dbReference type="InterPro" id="IPR029058">
    <property type="entry name" value="AB_hydrolase_fold"/>
</dbReference>
<dbReference type="PANTHER" id="PTHR43689:SF8">
    <property type="entry name" value="ALPHA_BETA-HYDROLASES SUPERFAMILY PROTEIN"/>
    <property type="match status" value="1"/>
</dbReference>
<dbReference type="AlphaFoldDB" id="A0A6J6H5P5"/>
<dbReference type="Gene3D" id="3.40.50.1820">
    <property type="entry name" value="alpha/beta hydrolase"/>
    <property type="match status" value="1"/>
</dbReference>
<dbReference type="SUPFAM" id="SSF53474">
    <property type="entry name" value="alpha/beta-Hydrolases"/>
    <property type="match status" value="1"/>
</dbReference>
<dbReference type="Pfam" id="PF12697">
    <property type="entry name" value="Abhydrolase_6"/>
    <property type="match status" value="1"/>
</dbReference>
<name>A0A6J6H5P5_9ZZZZ</name>
<sequence length="231" mass="25055">MSSSENNPVVLVHGWAGNFRDTWQKPGIDALLEDIGRNVVPFNLLGHADQEKPTDPAAYTELPQWFLDHLPSDAPVIDAVGFSLGALTILRALISAPQRFGKVILAGIGDGVFQKSPPNGNQRIIDALEGNAPEDDELGRMFAHYGNQPGNDLAALTAIMKRPPSEPIEASELASITNEVLVVIGDKDFTFPAEKLATAFPNGRLVVLKNTDHFATPESFPFIDQILDFFA</sequence>
<feature type="domain" description="AB hydrolase-1" evidence="1">
    <location>
        <begin position="9"/>
        <end position="215"/>
    </location>
</feature>
<reference evidence="2" key="1">
    <citation type="submission" date="2020-05" db="EMBL/GenBank/DDBJ databases">
        <authorList>
            <person name="Chiriac C."/>
            <person name="Salcher M."/>
            <person name="Ghai R."/>
            <person name="Kavagutti S V."/>
        </authorList>
    </citation>
    <scope>NUCLEOTIDE SEQUENCE</scope>
</reference>
<gene>
    <name evidence="2" type="ORF">UFOPK1874_00151</name>
</gene>
<dbReference type="InterPro" id="IPR000073">
    <property type="entry name" value="AB_hydrolase_1"/>
</dbReference>
<accession>A0A6J6H5P5</accession>